<sequence length="81" mass="9601">MEKIKFVDEETKEEILFEVMDEAVLEGTKYLLVVDEEDVATILKQVEEKDDEIDYVLVEEEDEFKRVAVEFMSSEEYDIEV</sequence>
<keyword evidence="2" id="KW-1185">Reference proteome</keyword>
<proteinExistence type="predicted"/>
<comment type="caution">
    <text evidence="1">The sequence shown here is derived from an EMBL/GenBank/DDBJ whole genome shotgun (WGS) entry which is preliminary data.</text>
</comment>
<protein>
    <submittedName>
        <fullName evidence="1">Uncharacterized protein</fullName>
    </submittedName>
</protein>
<organism evidence="1 2">
    <name type="scientific">Sporanaerobium hydrogeniformans</name>
    <dbReference type="NCBI Taxonomy" id="3072179"/>
    <lineage>
        <taxon>Bacteria</taxon>
        <taxon>Bacillati</taxon>
        <taxon>Bacillota</taxon>
        <taxon>Clostridia</taxon>
        <taxon>Lachnospirales</taxon>
        <taxon>Lachnospiraceae</taxon>
        <taxon>Sporanaerobium</taxon>
    </lineage>
</organism>
<evidence type="ECO:0000313" key="2">
    <source>
        <dbReference type="Proteomes" id="UP000224460"/>
    </source>
</evidence>
<dbReference type="EMBL" id="PEDL01000003">
    <property type="protein sequence ID" value="PHV71523.1"/>
    <property type="molecule type" value="Genomic_DNA"/>
</dbReference>
<evidence type="ECO:0000313" key="1">
    <source>
        <dbReference type="EMBL" id="PHV71523.1"/>
    </source>
</evidence>
<accession>A0AC61DEQ6</accession>
<dbReference type="Proteomes" id="UP000224460">
    <property type="component" value="Unassembled WGS sequence"/>
</dbReference>
<gene>
    <name evidence="1" type="ORF">CS063_05615</name>
</gene>
<name>A0AC61DEQ6_9FIRM</name>
<reference evidence="1" key="1">
    <citation type="submission" date="2017-10" db="EMBL/GenBank/DDBJ databases">
        <title>Genome sequence of cellulolytic Lachnospiraceae bacterium XHS1971 isolated from hotspring sediment.</title>
        <authorList>
            <person name="Vasudevan G."/>
            <person name="Joshi A.J."/>
            <person name="Hivarkar S."/>
            <person name="Lanjekar V.B."/>
            <person name="Dhakephalkar P.K."/>
            <person name="Dagar S."/>
        </authorList>
    </citation>
    <scope>NUCLEOTIDE SEQUENCE</scope>
    <source>
        <strain evidence="1">XHS1971</strain>
    </source>
</reference>